<protein>
    <submittedName>
        <fullName evidence="4">Uncharacterized protein</fullName>
    </submittedName>
</protein>
<name>A0A819RDE5_9BILA</name>
<sequence length="72" mass="8175">MDGLKLIGGERIRVPERRILDPDESFDETISPTDQPRQDIGRESLMDDIRRSSITSGSARSSMTNLFQSHKK</sequence>
<feature type="region of interest" description="Disordered" evidence="1">
    <location>
        <begin position="17"/>
        <end position="72"/>
    </location>
</feature>
<dbReference type="Proteomes" id="UP000663882">
    <property type="component" value="Unassembled WGS sequence"/>
</dbReference>
<evidence type="ECO:0000313" key="6">
    <source>
        <dbReference type="Proteomes" id="UP000663823"/>
    </source>
</evidence>
<dbReference type="EMBL" id="CAJOAX010008808">
    <property type="protein sequence ID" value="CAF4042773.1"/>
    <property type="molecule type" value="Genomic_DNA"/>
</dbReference>
<dbReference type="AlphaFoldDB" id="A0A819RDE5"/>
<accession>A0A819RDE5</accession>
<evidence type="ECO:0000313" key="5">
    <source>
        <dbReference type="EMBL" id="CAF4130001.1"/>
    </source>
</evidence>
<reference evidence="4" key="1">
    <citation type="submission" date="2021-02" db="EMBL/GenBank/DDBJ databases">
        <authorList>
            <person name="Nowell W R."/>
        </authorList>
    </citation>
    <scope>NUCLEOTIDE SEQUENCE</scope>
</reference>
<evidence type="ECO:0000313" key="2">
    <source>
        <dbReference type="EMBL" id="CAF1500213.1"/>
    </source>
</evidence>
<dbReference type="EMBL" id="CAJOBE010011394">
    <property type="protein sequence ID" value="CAF4130001.1"/>
    <property type="molecule type" value="Genomic_DNA"/>
</dbReference>
<evidence type="ECO:0000256" key="1">
    <source>
        <dbReference type="SAM" id="MobiDB-lite"/>
    </source>
</evidence>
<evidence type="ECO:0000313" key="4">
    <source>
        <dbReference type="EMBL" id="CAF4042773.1"/>
    </source>
</evidence>
<dbReference type="EMBL" id="CAJNOU010006987">
    <property type="protein sequence ID" value="CAF1516606.1"/>
    <property type="molecule type" value="Genomic_DNA"/>
</dbReference>
<feature type="compositionally biased region" description="Low complexity" evidence="1">
    <location>
        <begin position="52"/>
        <end position="62"/>
    </location>
</feature>
<organism evidence="4 6">
    <name type="scientific">Rotaria sordida</name>
    <dbReference type="NCBI Taxonomy" id="392033"/>
    <lineage>
        <taxon>Eukaryota</taxon>
        <taxon>Metazoa</taxon>
        <taxon>Spiralia</taxon>
        <taxon>Gnathifera</taxon>
        <taxon>Rotifera</taxon>
        <taxon>Eurotatoria</taxon>
        <taxon>Bdelloidea</taxon>
        <taxon>Philodinida</taxon>
        <taxon>Philodinidae</taxon>
        <taxon>Rotaria</taxon>
    </lineage>
</organism>
<dbReference type="Proteomes" id="UP000663874">
    <property type="component" value="Unassembled WGS sequence"/>
</dbReference>
<gene>
    <name evidence="5" type="ORF">FNK824_LOCUS32700</name>
    <name evidence="4" type="ORF">OTI717_LOCUS31218</name>
    <name evidence="2" type="ORF">RFH988_LOCUS38732</name>
    <name evidence="3" type="ORF">SEV965_LOCUS36811</name>
</gene>
<dbReference type="Proteomes" id="UP000663889">
    <property type="component" value="Unassembled WGS sequence"/>
</dbReference>
<dbReference type="Proteomes" id="UP000663823">
    <property type="component" value="Unassembled WGS sequence"/>
</dbReference>
<evidence type="ECO:0000313" key="3">
    <source>
        <dbReference type="EMBL" id="CAF1516606.1"/>
    </source>
</evidence>
<proteinExistence type="predicted"/>
<dbReference type="EMBL" id="CAJNOO010010756">
    <property type="protein sequence ID" value="CAF1500213.1"/>
    <property type="molecule type" value="Genomic_DNA"/>
</dbReference>
<feature type="compositionally biased region" description="Polar residues" evidence="1">
    <location>
        <begin position="63"/>
        <end position="72"/>
    </location>
</feature>
<comment type="caution">
    <text evidence="4">The sequence shown here is derived from an EMBL/GenBank/DDBJ whole genome shotgun (WGS) entry which is preliminary data.</text>
</comment>
<feature type="compositionally biased region" description="Basic and acidic residues" evidence="1">
    <location>
        <begin position="36"/>
        <end position="51"/>
    </location>
</feature>